<comment type="caution">
    <text evidence="4">The sequence shown here is derived from an EMBL/GenBank/DDBJ whole genome shotgun (WGS) entry which is preliminary data.</text>
</comment>
<accession>A0ABD2SK51</accession>
<dbReference type="InterPro" id="IPR008803">
    <property type="entry name" value="RHD3/Sey1"/>
</dbReference>
<name>A0ABD2SK51_9SOLN</name>
<keyword evidence="5" id="KW-1185">Reference proteome</keyword>
<sequence>MAETEYTISQAISSQESYRQSNNCLPPAWAIVAMVILGFNEFMLLLRNPLYLFILFVVYLFGKALWIQMDIPGEFWNGILAGLISISSSFLPTVMVLLRWLAAEGQGNPSLGTSRTSQYVSSQSFRSQVNSPNPVSSSVPSSSVSSNISIENDFEYTSPQLTHRRVTQVEQE</sequence>
<evidence type="ECO:0000256" key="2">
    <source>
        <dbReference type="SAM" id="Phobius"/>
    </source>
</evidence>
<evidence type="ECO:0000256" key="1">
    <source>
        <dbReference type="SAM" id="MobiDB-lite"/>
    </source>
</evidence>
<keyword evidence="2" id="KW-1133">Transmembrane helix</keyword>
<feature type="transmembrane region" description="Helical" evidence="2">
    <location>
        <begin position="50"/>
        <end position="69"/>
    </location>
</feature>
<dbReference type="EMBL" id="JBJKTR010000014">
    <property type="protein sequence ID" value="KAL3344193.1"/>
    <property type="molecule type" value="Genomic_DNA"/>
</dbReference>
<evidence type="ECO:0000313" key="4">
    <source>
        <dbReference type="EMBL" id="KAL3344192.1"/>
    </source>
</evidence>
<organism evidence="4 5">
    <name type="scientific">Solanum stoloniferum</name>
    <dbReference type="NCBI Taxonomy" id="62892"/>
    <lineage>
        <taxon>Eukaryota</taxon>
        <taxon>Viridiplantae</taxon>
        <taxon>Streptophyta</taxon>
        <taxon>Embryophyta</taxon>
        <taxon>Tracheophyta</taxon>
        <taxon>Spermatophyta</taxon>
        <taxon>Magnoliopsida</taxon>
        <taxon>eudicotyledons</taxon>
        <taxon>Gunneridae</taxon>
        <taxon>Pentapetalae</taxon>
        <taxon>asterids</taxon>
        <taxon>lamiids</taxon>
        <taxon>Solanales</taxon>
        <taxon>Solanaceae</taxon>
        <taxon>Solanoideae</taxon>
        <taxon>Solaneae</taxon>
        <taxon>Solanum</taxon>
    </lineage>
</organism>
<dbReference type="Proteomes" id="UP001627284">
    <property type="component" value="Unassembled WGS sequence"/>
</dbReference>
<dbReference type="PANTHER" id="PTHR45923:SF20">
    <property type="entry name" value="PROTEIN ROOT HAIR DEFECTIVE 3 HOMOLOG 2"/>
    <property type="match status" value="1"/>
</dbReference>
<keyword evidence="2" id="KW-0472">Membrane</keyword>
<protein>
    <recommendedName>
        <fullName evidence="3">Sey1/RHD3-like three-helix bundle domain-containing protein</fullName>
    </recommendedName>
</protein>
<dbReference type="EMBL" id="JBJKTR010000014">
    <property type="protein sequence ID" value="KAL3344192.1"/>
    <property type="molecule type" value="Genomic_DNA"/>
</dbReference>
<dbReference type="PANTHER" id="PTHR45923">
    <property type="entry name" value="PROTEIN SEY1"/>
    <property type="match status" value="1"/>
</dbReference>
<feature type="domain" description="Sey1/RHD3-like three-helix bundle" evidence="3">
    <location>
        <begin position="3"/>
        <end position="102"/>
    </location>
</feature>
<evidence type="ECO:0000313" key="5">
    <source>
        <dbReference type="Proteomes" id="UP001627284"/>
    </source>
</evidence>
<reference evidence="4 5" key="1">
    <citation type="submission" date="2024-05" db="EMBL/GenBank/DDBJ databases">
        <title>De novo assembly of an allotetraploid wild potato.</title>
        <authorList>
            <person name="Hosaka A.J."/>
        </authorList>
    </citation>
    <scope>NUCLEOTIDE SEQUENCE [LARGE SCALE GENOMIC DNA]</scope>
    <source>
        <tissue evidence="4">Young leaves</tissue>
    </source>
</reference>
<gene>
    <name evidence="4" type="ORF">AABB24_023563</name>
</gene>
<feature type="compositionally biased region" description="Low complexity" evidence="1">
    <location>
        <begin position="129"/>
        <end position="145"/>
    </location>
</feature>
<proteinExistence type="predicted"/>
<feature type="region of interest" description="Disordered" evidence="1">
    <location>
        <begin position="125"/>
        <end position="145"/>
    </location>
</feature>
<dbReference type="Pfam" id="PF20428">
    <property type="entry name" value="Sey1_3HB"/>
    <property type="match status" value="1"/>
</dbReference>
<feature type="transmembrane region" description="Helical" evidence="2">
    <location>
        <begin position="27"/>
        <end position="45"/>
    </location>
</feature>
<dbReference type="InterPro" id="IPR046758">
    <property type="entry name" value="Sey1/RHD3-like_3HB"/>
</dbReference>
<dbReference type="AlphaFoldDB" id="A0ABD2SK51"/>
<evidence type="ECO:0000259" key="3">
    <source>
        <dbReference type="Pfam" id="PF20428"/>
    </source>
</evidence>
<keyword evidence="2" id="KW-0812">Transmembrane</keyword>
<feature type="transmembrane region" description="Helical" evidence="2">
    <location>
        <begin position="75"/>
        <end position="98"/>
    </location>
</feature>